<feature type="compositionally biased region" description="Pro residues" evidence="1">
    <location>
        <begin position="279"/>
        <end position="288"/>
    </location>
</feature>
<feature type="compositionally biased region" description="Low complexity" evidence="1">
    <location>
        <begin position="301"/>
        <end position="320"/>
    </location>
</feature>
<sequence>MTSNVYTISFVLEKIHQVVQPYFELRLRFQGHDWCSVGEVETSDLPVGFTFTTILTSFKNSQLFTIDISLSNGSSFSAQLQLSKLPQMDVLSSRGMSLLYSTSHGAQVLAITLAVKITKYYHSPTQEYEIIRTQSETQTERIETRTVQVQVRRRCSTTASNTELHLLSASELEDTVANVVSQYLKHPEPSVQPEPSATEPGRPMRPSSEEVKRAEKPLNLVLGKNLVPRLQKLRVLDRMIGERTALVEHFDANFVKQEIARKRAFILKCRMAKDDSGPPTKPNSPPSKVPTKSTREIATQSEKATSPSKSSTTSQTNSDSESSEESEESEDESEESASTSAEETSASASSTSSSRETVLKVNHSTASQGKQAVGKDERTKQTTTSSPPPLSPTSLYLKQLREKILKERMGKI</sequence>
<feature type="region of interest" description="Disordered" evidence="1">
    <location>
        <begin position="186"/>
        <end position="216"/>
    </location>
</feature>
<feature type="compositionally biased region" description="Low complexity" evidence="1">
    <location>
        <begin position="336"/>
        <end position="356"/>
    </location>
</feature>
<evidence type="ECO:0000313" key="2">
    <source>
        <dbReference type="Proteomes" id="UP000025227"/>
    </source>
</evidence>
<protein>
    <submittedName>
        <fullName evidence="3">Protein ENL</fullName>
    </submittedName>
</protein>
<keyword evidence="2" id="KW-1185">Reference proteome</keyword>
<evidence type="ECO:0000256" key="1">
    <source>
        <dbReference type="SAM" id="MobiDB-lite"/>
    </source>
</evidence>
<feature type="region of interest" description="Disordered" evidence="1">
    <location>
        <begin position="271"/>
        <end position="397"/>
    </location>
</feature>
<dbReference type="OrthoDB" id="5871932at2759"/>
<proteinExistence type="predicted"/>
<dbReference type="OMA" id="YEIIRTQ"/>
<name>A0A7I4YG31_HAECO</name>
<dbReference type="AlphaFoldDB" id="A0A7I4YG31"/>
<reference evidence="3" key="1">
    <citation type="submission" date="2020-12" db="UniProtKB">
        <authorList>
            <consortium name="WormBaseParasite"/>
        </authorList>
    </citation>
    <scope>IDENTIFICATION</scope>
    <source>
        <strain evidence="3">MHco3</strain>
    </source>
</reference>
<organism evidence="2 3">
    <name type="scientific">Haemonchus contortus</name>
    <name type="common">Barber pole worm</name>
    <dbReference type="NCBI Taxonomy" id="6289"/>
    <lineage>
        <taxon>Eukaryota</taxon>
        <taxon>Metazoa</taxon>
        <taxon>Ecdysozoa</taxon>
        <taxon>Nematoda</taxon>
        <taxon>Chromadorea</taxon>
        <taxon>Rhabditida</taxon>
        <taxon>Rhabditina</taxon>
        <taxon>Rhabditomorpha</taxon>
        <taxon>Strongyloidea</taxon>
        <taxon>Trichostrongylidae</taxon>
        <taxon>Haemonchus</taxon>
    </lineage>
</organism>
<feature type="compositionally biased region" description="Polar residues" evidence="1">
    <location>
        <begin position="290"/>
        <end position="300"/>
    </location>
</feature>
<evidence type="ECO:0000313" key="3">
    <source>
        <dbReference type="WBParaSite" id="HCON_00088950-00001"/>
    </source>
</evidence>
<feature type="compositionally biased region" description="Acidic residues" evidence="1">
    <location>
        <begin position="321"/>
        <end position="335"/>
    </location>
</feature>
<feature type="compositionally biased region" description="Basic and acidic residues" evidence="1">
    <location>
        <begin position="207"/>
        <end position="216"/>
    </location>
</feature>
<dbReference type="WBParaSite" id="HCON_00088950-00001">
    <property type="protein sequence ID" value="HCON_00088950-00001"/>
    <property type="gene ID" value="HCON_00088950"/>
</dbReference>
<accession>A0A7I4YG31</accession>
<dbReference type="Proteomes" id="UP000025227">
    <property type="component" value="Unplaced"/>
</dbReference>